<reference evidence="3 4" key="1">
    <citation type="submission" date="2023-07" db="EMBL/GenBank/DDBJ databases">
        <title>Genomic Encyclopedia of Type Strains, Phase IV (KMG-IV): sequencing the most valuable type-strain genomes for metagenomic binning, comparative biology and taxonomic classification.</title>
        <authorList>
            <person name="Goeker M."/>
        </authorList>
    </citation>
    <scope>NUCLEOTIDE SEQUENCE [LARGE SCALE GENOMIC DNA]</scope>
    <source>
        <strain evidence="3 4">B1-1</strain>
    </source>
</reference>
<evidence type="ECO:0000256" key="1">
    <source>
        <dbReference type="SAM" id="MobiDB-lite"/>
    </source>
</evidence>
<feature type="region of interest" description="Disordered" evidence="1">
    <location>
        <begin position="1"/>
        <end position="20"/>
    </location>
</feature>
<evidence type="ECO:0000256" key="2">
    <source>
        <dbReference type="SAM" id="Phobius"/>
    </source>
</evidence>
<proteinExistence type="predicted"/>
<evidence type="ECO:0000313" key="4">
    <source>
        <dbReference type="Proteomes" id="UP001223743"/>
    </source>
</evidence>
<organism evidence="3 4">
    <name type="scientific">Kaistia geumhonensis</name>
    <dbReference type="NCBI Taxonomy" id="410839"/>
    <lineage>
        <taxon>Bacteria</taxon>
        <taxon>Pseudomonadati</taxon>
        <taxon>Pseudomonadota</taxon>
        <taxon>Alphaproteobacteria</taxon>
        <taxon>Hyphomicrobiales</taxon>
        <taxon>Kaistiaceae</taxon>
        <taxon>Kaistia</taxon>
    </lineage>
</organism>
<dbReference type="SUPFAM" id="SSF46785">
    <property type="entry name" value="Winged helix' DNA-binding domain"/>
    <property type="match status" value="1"/>
</dbReference>
<dbReference type="EMBL" id="JAUSWJ010000001">
    <property type="protein sequence ID" value="MDQ0515825.1"/>
    <property type="molecule type" value="Genomic_DNA"/>
</dbReference>
<name>A0ABU0M4E8_9HYPH</name>
<dbReference type="Proteomes" id="UP001223743">
    <property type="component" value="Unassembled WGS sequence"/>
</dbReference>
<keyword evidence="2" id="KW-0812">Transmembrane</keyword>
<protein>
    <recommendedName>
        <fullName evidence="5">MarR family transcriptional regulator</fullName>
    </recommendedName>
</protein>
<keyword evidence="4" id="KW-1185">Reference proteome</keyword>
<evidence type="ECO:0008006" key="5">
    <source>
        <dbReference type="Google" id="ProtNLM"/>
    </source>
</evidence>
<keyword evidence="2" id="KW-0472">Membrane</keyword>
<feature type="transmembrane region" description="Helical" evidence="2">
    <location>
        <begin position="272"/>
        <end position="291"/>
    </location>
</feature>
<sequence>MTATLQTRARPPSDSLQPATPDDATIAAIEAHERFDAAYEHAARGILALFEGNRLLVTVMSDRVRVLLAVAVLCLDADPDEQGRRLTPARMIEAARDFGLGSPGRVKAMLAILRWGGYLAPAEGVSDRRERPLVPTEKLWNVVLARWRVLFEALTMIDPLGAKALAATGDHRFLQAVARGLARIFARGFRPLSRAPRLTSCIDRDAGFMILSALVIAGKDGAPAPPIAQLARRFGVSRAHVLSLLREAEANGLVRRTNSGSVEATELVLRDFAALYAAIMAMTAAAAAAALQEIG</sequence>
<evidence type="ECO:0000313" key="3">
    <source>
        <dbReference type="EMBL" id="MDQ0515825.1"/>
    </source>
</evidence>
<accession>A0ABU0M4E8</accession>
<dbReference type="RefSeq" id="WP_266280419.1">
    <property type="nucleotide sequence ID" value="NZ_JAPKNF010000001.1"/>
</dbReference>
<gene>
    <name evidence="3" type="ORF">QO015_001438</name>
</gene>
<comment type="caution">
    <text evidence="3">The sequence shown here is derived from an EMBL/GenBank/DDBJ whole genome shotgun (WGS) entry which is preliminary data.</text>
</comment>
<dbReference type="InterPro" id="IPR036390">
    <property type="entry name" value="WH_DNA-bd_sf"/>
</dbReference>
<keyword evidence="2" id="KW-1133">Transmembrane helix</keyword>
<dbReference type="InterPro" id="IPR036388">
    <property type="entry name" value="WH-like_DNA-bd_sf"/>
</dbReference>
<dbReference type="Gene3D" id="1.10.10.10">
    <property type="entry name" value="Winged helix-like DNA-binding domain superfamily/Winged helix DNA-binding domain"/>
    <property type="match status" value="1"/>
</dbReference>